<dbReference type="PROSITE" id="PS50005">
    <property type="entry name" value="TPR"/>
    <property type="match status" value="1"/>
</dbReference>
<dbReference type="Pfam" id="PF00486">
    <property type="entry name" value="Trans_reg_C"/>
    <property type="match status" value="1"/>
</dbReference>
<evidence type="ECO:0000256" key="3">
    <source>
        <dbReference type="ARBA" id="ARBA00023125"/>
    </source>
</evidence>
<dbReference type="SMART" id="SM01043">
    <property type="entry name" value="BTAD"/>
    <property type="match status" value="1"/>
</dbReference>
<dbReference type="Proteomes" id="UP000639606">
    <property type="component" value="Unassembled WGS sequence"/>
</dbReference>
<dbReference type="Pfam" id="PF03704">
    <property type="entry name" value="BTAD"/>
    <property type="match status" value="1"/>
</dbReference>
<keyword evidence="4" id="KW-0804">Transcription</keyword>
<evidence type="ECO:0000256" key="2">
    <source>
        <dbReference type="ARBA" id="ARBA00023015"/>
    </source>
</evidence>
<organism evidence="8 9">
    <name type="scientific">Saccharothrix coeruleofusca</name>
    <dbReference type="NCBI Taxonomy" id="33919"/>
    <lineage>
        <taxon>Bacteria</taxon>
        <taxon>Bacillati</taxon>
        <taxon>Actinomycetota</taxon>
        <taxon>Actinomycetes</taxon>
        <taxon>Pseudonocardiales</taxon>
        <taxon>Pseudonocardiaceae</taxon>
        <taxon>Saccharothrix</taxon>
    </lineage>
</organism>
<dbReference type="Pfam" id="PF00931">
    <property type="entry name" value="NB-ARC"/>
    <property type="match status" value="1"/>
</dbReference>
<dbReference type="InterPro" id="IPR027417">
    <property type="entry name" value="P-loop_NTPase"/>
</dbReference>
<feature type="domain" description="OmpR/PhoB-type" evidence="7">
    <location>
        <begin position="1"/>
        <end position="88"/>
    </location>
</feature>
<keyword evidence="9" id="KW-1185">Reference proteome</keyword>
<reference evidence="8" key="1">
    <citation type="journal article" date="2014" name="Int. J. Syst. Evol. Microbiol.">
        <title>Complete genome sequence of Corynebacterium casei LMG S-19264T (=DSM 44701T), isolated from a smear-ripened cheese.</title>
        <authorList>
            <consortium name="US DOE Joint Genome Institute (JGI-PGF)"/>
            <person name="Walter F."/>
            <person name="Albersmeier A."/>
            <person name="Kalinowski J."/>
            <person name="Ruckert C."/>
        </authorList>
    </citation>
    <scope>NUCLEOTIDE SEQUENCE</scope>
    <source>
        <strain evidence="8">JCM 3313</strain>
    </source>
</reference>
<sequence>MLGPLQVWDGHDWAAVRAPQQRVLLAVLLTEPGRAVSADRLVDAIWGDHPPRTALNTVQGYVVRLRRLLGDNGGARLVTQGAAYQLVVPEGQVDAAVFERCVESAQRELAAGELEAAVGRLAEGLRLWRGQAFQDVPASDALAAEVTRLEQRRVTALELRLGAQVELGRHAEVVDELTRLVQRHPLREGLRALLMTALYRCGRRAEALAVYRAGRALLVSELGVEPGPQLRELERAVLADDLRLRPSRPAARPRAVPAQVPAGVSLFTGRAGQLRLLDRVVGQAHETGAVPIVVITGTPGVGKTALARHWAHRARDRFPDGQLHVDLQGNATAPPTPPLTALSRLLRGLDVPPDRVPTDLEEAAALYRSELAGRRALVVLDDARDLEQVRPLLPGTPGCAVVVTSRGALTGLVARDGAHSVPLDVLTAEEARALLTGLLGARRARAEPEALVWLAELCAHLPLALRIAAANLITNPTGSLTSYTDRLAGNRLAALRVDGDEQTAVRTAFELSHAALGEPTRRLFALLGSFPGADFTAEAAAALSGDPVTEVAGLLDELAAAHMLTRPAPGRYGYHDLLRLFAREQDLPAAERDAAVLRLHRWYLRAVDAAASVLYPQMIRLTLPGRPAPQSVFADHAAASEWLDAERGNLVAAVTHAARHRPLPEAGLLAEALRGYFWLRMHTVDWLAVAHAGLSIGEANQDDRAQAAACLSIADAHHRQGHHRQATEYSTRALEHGGRGGWLEGQAAALGNLGNLARTSGRLVEAAEHHERAFELNRRTGRLTNQFNNLSNLGIVYRHLGRLRQALDKHAQALAINEEIGSRQGEANGLTYLGGVWRDLGELDGAADHLERARALHRELGDRGGEADATGELAAAHHESGRHAEAARLARDALELAREAGYRRGEVDVLVVLGLAHQALGGHAEAIGHLREALATARAASYRFGEVKAMIGLAAARRDLPDAERALAVAVETGYRLLEARARTLCAELHLAAGAVDAAVESASRALDLHREIGHRQGEQATTHLLTRARALTP</sequence>
<dbReference type="GO" id="GO:0003677">
    <property type="term" value="F:DNA binding"/>
    <property type="evidence" value="ECO:0007669"/>
    <property type="project" value="UniProtKB-UniRule"/>
</dbReference>
<dbReference type="InterPro" id="IPR051677">
    <property type="entry name" value="AfsR-DnrI-RedD_regulator"/>
</dbReference>
<dbReference type="GO" id="GO:0006355">
    <property type="term" value="P:regulation of DNA-templated transcription"/>
    <property type="evidence" value="ECO:0007669"/>
    <property type="project" value="InterPro"/>
</dbReference>
<dbReference type="PANTHER" id="PTHR35807">
    <property type="entry name" value="TRANSCRIPTIONAL REGULATOR REDD-RELATED"/>
    <property type="match status" value="1"/>
</dbReference>
<name>A0A918AN56_9PSEU</name>
<proteinExistence type="inferred from homology"/>
<dbReference type="InterPro" id="IPR011990">
    <property type="entry name" value="TPR-like_helical_dom_sf"/>
</dbReference>
<dbReference type="EMBL" id="BMRG01000004">
    <property type="protein sequence ID" value="GGP54642.1"/>
    <property type="molecule type" value="Genomic_DNA"/>
</dbReference>
<keyword evidence="2" id="KW-0805">Transcription regulation</keyword>
<comment type="caution">
    <text evidence="8">The sequence shown here is derived from an EMBL/GenBank/DDBJ whole genome shotgun (WGS) entry which is preliminary data.</text>
</comment>
<dbReference type="SMART" id="SM00862">
    <property type="entry name" value="Trans_reg_C"/>
    <property type="match status" value="1"/>
</dbReference>
<reference evidence="8" key="2">
    <citation type="submission" date="2020-09" db="EMBL/GenBank/DDBJ databases">
        <authorList>
            <person name="Sun Q."/>
            <person name="Ohkuma M."/>
        </authorList>
    </citation>
    <scope>NUCLEOTIDE SEQUENCE</scope>
    <source>
        <strain evidence="8">JCM 3313</strain>
    </source>
</reference>
<accession>A0A918AN56</accession>
<comment type="similarity">
    <text evidence="1">Belongs to the AfsR/DnrI/RedD regulatory family.</text>
</comment>
<dbReference type="PRINTS" id="PR00364">
    <property type="entry name" value="DISEASERSIST"/>
</dbReference>
<evidence type="ECO:0000256" key="5">
    <source>
        <dbReference type="PROSITE-ProRule" id="PRU00339"/>
    </source>
</evidence>
<dbReference type="SUPFAM" id="SSF48452">
    <property type="entry name" value="TPR-like"/>
    <property type="match status" value="3"/>
</dbReference>
<dbReference type="Gene3D" id="1.10.10.10">
    <property type="entry name" value="Winged helix-like DNA-binding domain superfamily/Winged helix DNA-binding domain"/>
    <property type="match status" value="1"/>
</dbReference>
<evidence type="ECO:0000256" key="6">
    <source>
        <dbReference type="PROSITE-ProRule" id="PRU01091"/>
    </source>
</evidence>
<dbReference type="SMART" id="SM00028">
    <property type="entry name" value="TPR"/>
    <property type="match status" value="7"/>
</dbReference>
<keyword evidence="5" id="KW-0802">TPR repeat</keyword>
<dbReference type="InterPro" id="IPR019734">
    <property type="entry name" value="TPR_rpt"/>
</dbReference>
<dbReference type="InterPro" id="IPR016032">
    <property type="entry name" value="Sig_transdc_resp-reg_C-effctor"/>
</dbReference>
<dbReference type="PROSITE" id="PS51755">
    <property type="entry name" value="OMPR_PHOB"/>
    <property type="match status" value="1"/>
</dbReference>
<dbReference type="Gene3D" id="1.25.40.10">
    <property type="entry name" value="Tetratricopeptide repeat domain"/>
    <property type="match status" value="3"/>
</dbReference>
<dbReference type="GO" id="GO:0000160">
    <property type="term" value="P:phosphorelay signal transduction system"/>
    <property type="evidence" value="ECO:0007669"/>
    <property type="project" value="InterPro"/>
</dbReference>
<gene>
    <name evidence="8" type="ORF">GCM10010185_28940</name>
</gene>
<protein>
    <submittedName>
        <fullName evidence="8">SARP family transcriptional regulator</fullName>
    </submittedName>
</protein>
<dbReference type="InterPro" id="IPR005158">
    <property type="entry name" value="BTAD"/>
</dbReference>
<evidence type="ECO:0000256" key="1">
    <source>
        <dbReference type="ARBA" id="ARBA00005820"/>
    </source>
</evidence>
<dbReference type="SUPFAM" id="SSF52540">
    <property type="entry name" value="P-loop containing nucleoside triphosphate hydrolases"/>
    <property type="match status" value="1"/>
</dbReference>
<dbReference type="InterPro" id="IPR036388">
    <property type="entry name" value="WH-like_DNA-bd_sf"/>
</dbReference>
<evidence type="ECO:0000313" key="9">
    <source>
        <dbReference type="Proteomes" id="UP000639606"/>
    </source>
</evidence>
<keyword evidence="3 6" id="KW-0238">DNA-binding</keyword>
<evidence type="ECO:0000259" key="7">
    <source>
        <dbReference type="PROSITE" id="PS51755"/>
    </source>
</evidence>
<feature type="repeat" description="TPR" evidence="5">
    <location>
        <begin position="787"/>
        <end position="820"/>
    </location>
</feature>
<evidence type="ECO:0000256" key="4">
    <source>
        <dbReference type="ARBA" id="ARBA00023163"/>
    </source>
</evidence>
<dbReference type="CDD" id="cd15831">
    <property type="entry name" value="BTAD"/>
    <property type="match status" value="1"/>
</dbReference>
<dbReference type="SUPFAM" id="SSF46894">
    <property type="entry name" value="C-terminal effector domain of the bipartite response regulators"/>
    <property type="match status" value="1"/>
</dbReference>
<dbReference type="InterPro" id="IPR002182">
    <property type="entry name" value="NB-ARC"/>
</dbReference>
<dbReference type="AlphaFoldDB" id="A0A918AN56"/>
<dbReference type="Pfam" id="PF13424">
    <property type="entry name" value="TPR_12"/>
    <property type="match status" value="2"/>
</dbReference>
<dbReference type="InterPro" id="IPR001867">
    <property type="entry name" value="OmpR/PhoB-type_DNA-bd"/>
</dbReference>
<feature type="DNA-binding region" description="OmpR/PhoB-type" evidence="6">
    <location>
        <begin position="1"/>
        <end position="88"/>
    </location>
</feature>
<dbReference type="Gene3D" id="3.40.50.300">
    <property type="entry name" value="P-loop containing nucleotide triphosphate hydrolases"/>
    <property type="match status" value="1"/>
</dbReference>
<dbReference type="PANTHER" id="PTHR35807:SF1">
    <property type="entry name" value="TRANSCRIPTIONAL REGULATOR REDD"/>
    <property type="match status" value="1"/>
</dbReference>
<evidence type="ECO:0000313" key="8">
    <source>
        <dbReference type="EMBL" id="GGP54642.1"/>
    </source>
</evidence>